<keyword evidence="1" id="KW-0677">Repeat</keyword>
<dbReference type="STRING" id="105351.A0A401L069"/>
<dbReference type="Gene3D" id="1.25.40.20">
    <property type="entry name" value="Ankyrin repeat-containing domain"/>
    <property type="match status" value="2"/>
</dbReference>
<dbReference type="AlphaFoldDB" id="A0A401L069"/>
<feature type="domain" description="Nephrocystin 3-like N-terminal" evidence="3">
    <location>
        <begin position="100"/>
        <end position="278"/>
    </location>
</feature>
<reference evidence="4 5" key="1">
    <citation type="submission" date="2016-09" db="EMBL/GenBank/DDBJ databases">
        <title>Aspergillus awamori IFM 58123T.</title>
        <authorList>
            <person name="Kusuya Y."/>
            <person name="Shimizu M."/>
            <person name="Takahashi H."/>
            <person name="Yaguchi T."/>
        </authorList>
    </citation>
    <scope>NUCLEOTIDE SEQUENCE [LARGE SCALE GENOMIC DNA]</scope>
    <source>
        <strain evidence="4 5">IFM 58123</strain>
    </source>
</reference>
<evidence type="ECO:0000313" key="4">
    <source>
        <dbReference type="EMBL" id="GCB24965.1"/>
    </source>
</evidence>
<organism evidence="4 5">
    <name type="scientific">Aspergillus awamori</name>
    <name type="common">Black koji mold</name>
    <dbReference type="NCBI Taxonomy" id="105351"/>
    <lineage>
        <taxon>Eukaryota</taxon>
        <taxon>Fungi</taxon>
        <taxon>Dikarya</taxon>
        <taxon>Ascomycota</taxon>
        <taxon>Pezizomycotina</taxon>
        <taxon>Eurotiomycetes</taxon>
        <taxon>Eurotiomycetidae</taxon>
        <taxon>Eurotiales</taxon>
        <taxon>Aspergillaceae</taxon>
        <taxon>Aspergillus</taxon>
    </lineage>
</organism>
<dbReference type="Gene3D" id="3.40.50.300">
    <property type="entry name" value="P-loop containing nucleotide triphosphate hydrolases"/>
    <property type="match status" value="1"/>
</dbReference>
<keyword evidence="5" id="KW-1185">Reference proteome</keyword>
<protein>
    <submittedName>
        <fullName evidence="4">Vegetative incompatibility protein HET-E-1</fullName>
    </submittedName>
</protein>
<feature type="repeat" description="ANK" evidence="2">
    <location>
        <begin position="811"/>
        <end position="846"/>
    </location>
</feature>
<evidence type="ECO:0000256" key="2">
    <source>
        <dbReference type="PROSITE-ProRule" id="PRU00023"/>
    </source>
</evidence>
<dbReference type="InterPro" id="IPR036770">
    <property type="entry name" value="Ankyrin_rpt-contain_sf"/>
</dbReference>
<sequence>MPGHIFRDTDITDRANVHMGDLWTIQKLVLQIIQNEGATPHPPNLANIMSHISEDGFWMMAGPPNIPESTRERTMAFRNKFRPYEYKELFSRTAGDIQEGTCRWLVKVPVIKTWLLRESYSVVWLTGSPGMGKTSLVVNFAKSYLTLFGENKGSNDTAVLYCLCDSRDHETKKLGKILCVAIHQLLESQTKHEFGLEAIHDAYDLFGAEQLRSEERWNLSPSLLWTYFCNLCTKSNLKKVYLLIDGIDECDRETQKDLFGMLKQSLSTPTNLRVLISSQPLENIEIVISKMKSFKIERLDLHLEEQNVNNDIDLYIDEEVDRVGELRGYSTGQIAYTKGYLKERKCGIFLPIALILSQLQVSLVSELKNILEESANKLGDLELLYEAQMRHILSANFQGPSMLLSSLLYSYRPLTVSELAYLCPYPEEHCMPGREQEGCLPHQAVRHDLRLLGPLLRIRVSDDTVQFFHSSVQRFLLERWQSACSWQKDILLSPSEGHKALALSCLDILIKCSVFLKTETPYPWENNRGSKLEKVMGKHKLLAYARLYWDSHVKEIFRSTSDHIEDCSAVVKKFGQISDLYADDSAGRLRLFLTHRPNRRQQYGMLPCFEFAPSDEIRRFLEHEEYLSSSSHTSSPLTFYARFGNKQLFHQFIQRQGENLPLILHARDLFGSVLHNATLNGDVSLIKSLVEQYGGEALRTEETAGLLYVSSSSGRSELVKYFLEVIPAIDIDEFLASVKVAVHNGDMNVLNDLLEIWTAEVKDLHGLNVLLRLTTSMSNYGGDSSIRPDEFLTVSTLLRKRGLDLNEADNMGNTVLHHLAWNSSLGTLEVFRQLIDDGADPALQNKGGALPVHLAAHTITCEAFQFLLSATEKAEAEAFRRNISVAWQIPGSELSHLKSHGHLTPLHWVASRRFDDNFNGVGIIKTILSRGFQVTDVTRNGRTPITIALEDPEAFDNFLYIATSLDHVHNIGVSTRQNLIAAIYQYTGKRRKCRGIPIDWPQIQSLGHWNEKTSWEISERKKPLLPDVQMNVSGKSVPLPTTSNFALVPLLKSFINLSGAQSHVTGIT</sequence>
<dbReference type="InterPro" id="IPR002110">
    <property type="entry name" value="Ankyrin_rpt"/>
</dbReference>
<accession>A0A401L069</accession>
<dbReference type="Pfam" id="PF24883">
    <property type="entry name" value="NPHP3_N"/>
    <property type="match status" value="1"/>
</dbReference>
<keyword evidence="2" id="KW-0040">ANK repeat</keyword>
<comment type="caution">
    <text evidence="4">The sequence shown here is derived from an EMBL/GenBank/DDBJ whole genome shotgun (WGS) entry which is preliminary data.</text>
</comment>
<dbReference type="InterPro" id="IPR056884">
    <property type="entry name" value="NPHP3-like_N"/>
</dbReference>
<dbReference type="PANTHER" id="PTHR10039">
    <property type="entry name" value="AMELOGENIN"/>
    <property type="match status" value="1"/>
</dbReference>
<name>A0A401L069_ASPAW</name>
<proteinExistence type="predicted"/>
<gene>
    <name evidence="4" type="ORF">AAWM_07850</name>
</gene>
<dbReference type="SUPFAM" id="SSF48403">
    <property type="entry name" value="Ankyrin repeat"/>
    <property type="match status" value="1"/>
</dbReference>
<evidence type="ECO:0000256" key="1">
    <source>
        <dbReference type="ARBA" id="ARBA00022737"/>
    </source>
</evidence>
<evidence type="ECO:0000313" key="5">
    <source>
        <dbReference type="Proteomes" id="UP000286921"/>
    </source>
</evidence>
<dbReference type="InterPro" id="IPR027417">
    <property type="entry name" value="P-loop_NTPase"/>
</dbReference>
<dbReference type="PROSITE" id="PS50088">
    <property type="entry name" value="ANK_REPEAT"/>
    <property type="match status" value="1"/>
</dbReference>
<evidence type="ECO:0000259" key="3">
    <source>
        <dbReference type="Pfam" id="PF24883"/>
    </source>
</evidence>
<dbReference type="Proteomes" id="UP000286921">
    <property type="component" value="Unassembled WGS sequence"/>
</dbReference>
<dbReference type="SMART" id="SM00248">
    <property type="entry name" value="ANK"/>
    <property type="match status" value="6"/>
</dbReference>
<dbReference type="Pfam" id="PF00023">
    <property type="entry name" value="Ank"/>
    <property type="match status" value="1"/>
</dbReference>
<dbReference type="EMBL" id="BDHI01000021">
    <property type="protein sequence ID" value="GCB24965.1"/>
    <property type="molecule type" value="Genomic_DNA"/>
</dbReference>
<dbReference type="SUPFAM" id="SSF52540">
    <property type="entry name" value="P-loop containing nucleoside triphosphate hydrolases"/>
    <property type="match status" value="1"/>
</dbReference>
<dbReference type="PANTHER" id="PTHR10039:SF17">
    <property type="entry name" value="FUNGAL STAND N-TERMINAL GOODBYE DOMAIN-CONTAINING PROTEIN-RELATED"/>
    <property type="match status" value="1"/>
</dbReference>